<feature type="domain" description="GIY-YIG" evidence="11">
    <location>
        <begin position="12"/>
        <end position="94"/>
    </location>
</feature>
<reference evidence="13" key="1">
    <citation type="journal article" date="2017" name="Nat. Microbiol.">
        <title>Global analysis of biosynthetic gene clusters reveals vast potential of secondary metabolite production in Penicillium species.</title>
        <authorList>
            <person name="Nielsen J.C."/>
            <person name="Grijseels S."/>
            <person name="Prigent S."/>
            <person name="Ji B."/>
            <person name="Dainat J."/>
            <person name="Nielsen K.F."/>
            <person name="Frisvad J.C."/>
            <person name="Workman M."/>
            <person name="Nielsen J."/>
        </authorList>
    </citation>
    <scope>NUCLEOTIDE SEQUENCE [LARGE SCALE GENOMIC DNA]</scope>
    <source>
        <strain evidence="13">IBT 14082</strain>
    </source>
</reference>
<evidence type="ECO:0000256" key="4">
    <source>
        <dbReference type="ARBA" id="ARBA00022771"/>
    </source>
</evidence>
<evidence type="ECO:0000313" key="12">
    <source>
        <dbReference type="EMBL" id="OQE24773.1"/>
    </source>
</evidence>
<dbReference type="Pfam" id="PF01541">
    <property type="entry name" value="GIY-YIG"/>
    <property type="match status" value="1"/>
</dbReference>
<evidence type="ECO:0000313" key="13">
    <source>
        <dbReference type="Proteomes" id="UP000191342"/>
    </source>
</evidence>
<dbReference type="GO" id="GO:0000724">
    <property type="term" value="P:double-strand break repair via homologous recombination"/>
    <property type="evidence" value="ECO:0007669"/>
    <property type="project" value="TreeGrafter"/>
</dbReference>
<evidence type="ECO:0000256" key="2">
    <source>
        <dbReference type="ARBA" id="ARBA00022759"/>
    </source>
</evidence>
<evidence type="ECO:0000256" key="5">
    <source>
        <dbReference type="ARBA" id="ARBA00022801"/>
    </source>
</evidence>
<keyword evidence="5 9" id="KW-0378">Hydrolase</keyword>
<evidence type="ECO:0000259" key="11">
    <source>
        <dbReference type="PROSITE" id="PS50164"/>
    </source>
</evidence>
<dbReference type="InterPro" id="IPR035901">
    <property type="entry name" value="GIY-YIG_endonuc_sf"/>
</dbReference>
<feature type="compositionally biased region" description="Acidic residues" evidence="10">
    <location>
        <begin position="396"/>
        <end position="409"/>
    </location>
</feature>
<comment type="subcellular location">
    <subcellularLocation>
        <location evidence="9">Nucleus</location>
    </subcellularLocation>
</comment>
<keyword evidence="4" id="KW-0479">Metal-binding</keyword>
<dbReference type="InterPro" id="IPR050381">
    <property type="entry name" value="SLX1_endonuclease"/>
</dbReference>
<dbReference type="EMBL" id="MLQL01000009">
    <property type="protein sequence ID" value="OQE24773.1"/>
    <property type="molecule type" value="Genomic_DNA"/>
</dbReference>
<comment type="caution">
    <text evidence="12">The sequence shown here is derived from an EMBL/GenBank/DDBJ whole genome shotgun (WGS) entry which is preliminary data.</text>
</comment>
<feature type="compositionally biased region" description="Low complexity" evidence="10">
    <location>
        <begin position="106"/>
        <end position="120"/>
    </location>
</feature>
<feature type="compositionally biased region" description="Acidic residues" evidence="10">
    <location>
        <begin position="357"/>
        <end position="377"/>
    </location>
</feature>
<comment type="caution">
    <text evidence="9">Lacks conserved residue(s) required for the propagation of feature annotation.</text>
</comment>
<dbReference type="PANTHER" id="PTHR20208">
    <property type="entry name" value="STRUCTURE-SPECIFIC ENDONUCLEASE SUBUNIT SLX1"/>
    <property type="match status" value="1"/>
</dbReference>
<evidence type="ECO:0000256" key="10">
    <source>
        <dbReference type="SAM" id="MobiDB-lite"/>
    </source>
</evidence>
<dbReference type="STRING" id="254877.A0A1V6TGQ3"/>
<evidence type="ECO:0000256" key="9">
    <source>
        <dbReference type="HAMAP-Rule" id="MF_03100"/>
    </source>
</evidence>
<dbReference type="GO" id="GO:0008270">
    <property type="term" value="F:zinc ion binding"/>
    <property type="evidence" value="ECO:0007669"/>
    <property type="project" value="UniProtKB-KW"/>
</dbReference>
<dbReference type="CDD" id="cd10455">
    <property type="entry name" value="GIY-YIG_SLX1"/>
    <property type="match status" value="1"/>
</dbReference>
<dbReference type="HAMAP" id="MF_03100">
    <property type="entry name" value="Endonuc_su_Slx1"/>
    <property type="match status" value="1"/>
</dbReference>
<dbReference type="PROSITE" id="PS50164">
    <property type="entry name" value="GIY_YIG"/>
    <property type="match status" value="1"/>
</dbReference>
<evidence type="ECO:0000256" key="8">
    <source>
        <dbReference type="ARBA" id="ARBA00023242"/>
    </source>
</evidence>
<sequence length="409" mass="46593">MEEIEKPKSIPAYYCCYLLRSTVRHASLYIGSTPNPIRRLPQHNGVAKGGAKRTARDKLRPWEMTLVVEGFTSRVGALQFEWAWQHPERSRHLDSDDDLDSKPQAKAKANANANANANAKTGKPKSKPRARTRRSLMAHLEDLHSLLRSTYFSPWPLRVRFFCADVYRVWRAWNDRVDSRLPDIIKIILDGDNLATAPDANQRDEHAPVGNINSLSIDYTRLEDHLEKSMFMLDDPDDLQCTVCKESISPNEEQIVVCPHPNCRGTSHLLCLSTTFLNAANEPDLLVPTRGTCPSCGNTVQWVTVMRELSLRNRAGKEARAILRKKEKRVRKESAAMERSSVPRSSSTEPRSLLEEPTQDDLEPNWFEEVDIESDSDFEGRQKHRSTQPPSKLEIVIEDSEWDDAELIE</sequence>
<dbReference type="Pfam" id="PF21202">
    <property type="entry name" value="SLX1_C"/>
    <property type="match status" value="1"/>
</dbReference>
<accession>A0A1V6TGQ3</accession>
<keyword evidence="1 9" id="KW-0540">Nuclease</keyword>
<dbReference type="InterPro" id="IPR000305">
    <property type="entry name" value="GIY-YIG_endonuc"/>
</dbReference>
<dbReference type="AlphaFoldDB" id="A0A1V6TGQ3"/>
<dbReference type="Proteomes" id="UP000191342">
    <property type="component" value="Unassembled WGS sequence"/>
</dbReference>
<comment type="similarity">
    <text evidence="9">Belongs to the SLX1 family.</text>
</comment>
<dbReference type="Gene3D" id="3.30.40.10">
    <property type="entry name" value="Zinc/RING finger domain, C3HC4 (zinc finger)"/>
    <property type="match status" value="1"/>
</dbReference>
<protein>
    <recommendedName>
        <fullName evidence="11">GIY-YIG domain-containing protein</fullName>
    </recommendedName>
</protein>
<comment type="cofactor">
    <cofactor evidence="9">
        <name>a divalent metal cation</name>
        <dbReference type="ChEBI" id="CHEBI:60240"/>
    </cofactor>
</comment>
<dbReference type="InterPro" id="IPR013083">
    <property type="entry name" value="Znf_RING/FYVE/PHD"/>
</dbReference>
<dbReference type="InterPro" id="IPR048749">
    <property type="entry name" value="SLX1_C"/>
</dbReference>
<dbReference type="GO" id="GO:0017108">
    <property type="term" value="F:5'-flap endonuclease activity"/>
    <property type="evidence" value="ECO:0007669"/>
    <property type="project" value="InterPro"/>
</dbReference>
<keyword evidence="2 9" id="KW-0255">Endonuclease</keyword>
<keyword evidence="4" id="KW-0863">Zinc-finger</keyword>
<organism evidence="12 13">
    <name type="scientific">Penicillium flavigenum</name>
    <dbReference type="NCBI Taxonomy" id="254877"/>
    <lineage>
        <taxon>Eukaryota</taxon>
        <taxon>Fungi</taxon>
        <taxon>Dikarya</taxon>
        <taxon>Ascomycota</taxon>
        <taxon>Pezizomycotina</taxon>
        <taxon>Eurotiomycetes</taxon>
        <taxon>Eurotiomycetidae</taxon>
        <taxon>Eurotiales</taxon>
        <taxon>Aspergillaceae</taxon>
        <taxon>Penicillium</taxon>
    </lineage>
</organism>
<dbReference type="Gene3D" id="3.40.1440.10">
    <property type="entry name" value="GIY-YIG endonuclease"/>
    <property type="match status" value="1"/>
</dbReference>
<dbReference type="GO" id="GO:0008821">
    <property type="term" value="F:crossover junction DNA endonuclease activity"/>
    <property type="evidence" value="ECO:0007669"/>
    <property type="project" value="TreeGrafter"/>
</dbReference>
<comment type="function">
    <text evidence="9">Catalytic subunit of the SLX1-SLX4 structure-specific endonuclease that resolves DNA secondary structures generated during DNA repair and recombination. Has endonuclease activity towards branched DNA substrates, introducing single-strand cuts in duplex DNA close to junctions with ss-DNA.</text>
</comment>
<feature type="compositionally biased region" description="Basic residues" evidence="10">
    <location>
        <begin position="122"/>
        <end position="131"/>
    </location>
</feature>
<dbReference type="OrthoDB" id="24645at2759"/>
<keyword evidence="3 9" id="KW-0227">DNA damage</keyword>
<evidence type="ECO:0000256" key="6">
    <source>
        <dbReference type="ARBA" id="ARBA00023172"/>
    </source>
</evidence>
<keyword evidence="7 9" id="KW-0234">DNA repair</keyword>
<dbReference type="GO" id="GO:0033557">
    <property type="term" value="C:Slx1-Slx4 complex"/>
    <property type="evidence" value="ECO:0007669"/>
    <property type="project" value="UniProtKB-UniRule"/>
</dbReference>
<feature type="region of interest" description="Disordered" evidence="10">
    <location>
        <begin position="91"/>
        <end position="131"/>
    </location>
</feature>
<name>A0A1V6TGQ3_9EURO</name>
<evidence type="ECO:0000256" key="7">
    <source>
        <dbReference type="ARBA" id="ARBA00023204"/>
    </source>
</evidence>
<dbReference type="InterPro" id="IPR027520">
    <property type="entry name" value="Slx1"/>
</dbReference>
<dbReference type="FunFam" id="3.40.1440.10:FF:000006">
    <property type="entry name" value="Structure-specific endonuclease subunit SLX1"/>
    <property type="match status" value="1"/>
</dbReference>
<dbReference type="PANTHER" id="PTHR20208:SF10">
    <property type="entry name" value="STRUCTURE-SPECIFIC ENDONUCLEASE SUBUNIT SLX1"/>
    <property type="match status" value="1"/>
</dbReference>
<gene>
    <name evidence="12" type="ORF">PENFLA_c009G06551</name>
</gene>
<evidence type="ECO:0000256" key="3">
    <source>
        <dbReference type="ARBA" id="ARBA00022763"/>
    </source>
</evidence>
<feature type="region of interest" description="Disordered" evidence="10">
    <location>
        <begin position="330"/>
        <end position="409"/>
    </location>
</feature>
<evidence type="ECO:0000256" key="1">
    <source>
        <dbReference type="ARBA" id="ARBA00022722"/>
    </source>
</evidence>
<keyword evidence="4" id="KW-0862">Zinc</keyword>
<keyword evidence="13" id="KW-1185">Reference proteome</keyword>
<comment type="subunit">
    <text evidence="9">Forms a heterodimer with SLX4.</text>
</comment>
<keyword evidence="6 9" id="KW-0233">DNA recombination</keyword>
<keyword evidence="8 9" id="KW-0539">Nucleus</keyword>
<proteinExistence type="inferred from homology"/>